<reference evidence="1 2" key="2">
    <citation type="submission" date="2018-11" db="EMBL/GenBank/DDBJ databases">
        <authorList>
            <consortium name="Pathogen Informatics"/>
        </authorList>
    </citation>
    <scope>NUCLEOTIDE SEQUENCE [LARGE SCALE GENOMIC DNA]</scope>
</reference>
<dbReference type="WBParaSite" id="TTAC_0000725201-mRNA-1">
    <property type="protein sequence ID" value="TTAC_0000725201-mRNA-1"/>
    <property type="gene ID" value="TTAC_0000725201"/>
</dbReference>
<proteinExistence type="predicted"/>
<evidence type="ECO:0000313" key="1">
    <source>
        <dbReference type="EMBL" id="VDM31583.1"/>
    </source>
</evidence>
<name>A0A0R3X1Y1_HYDTA</name>
<protein>
    <submittedName>
        <fullName evidence="3">PEROXIDASE_4 domain-containing protein</fullName>
    </submittedName>
</protein>
<dbReference type="AlphaFoldDB" id="A0A0R3X1Y1"/>
<dbReference type="Proteomes" id="UP000274429">
    <property type="component" value="Unassembled WGS sequence"/>
</dbReference>
<sequence>MLDCHASGKGARQQQIACRGLPLDNLSPTNSLGDLVKSVSPDKPAMRGTITPHLINPIWYSPNMPKREEVEAALKNKASNGKIKVEDVLASIGSLGVSTDAVDRYLKEHKDSGGMVDLAGTTKFISSL</sequence>
<dbReference type="EMBL" id="UYWX01020355">
    <property type="protein sequence ID" value="VDM31583.1"/>
    <property type="molecule type" value="Genomic_DNA"/>
</dbReference>
<keyword evidence="2" id="KW-1185">Reference proteome</keyword>
<accession>A0A0R3X1Y1</accession>
<organism evidence="3">
    <name type="scientific">Hydatigena taeniaeformis</name>
    <name type="common">Feline tapeworm</name>
    <name type="synonym">Taenia taeniaeformis</name>
    <dbReference type="NCBI Taxonomy" id="6205"/>
    <lineage>
        <taxon>Eukaryota</taxon>
        <taxon>Metazoa</taxon>
        <taxon>Spiralia</taxon>
        <taxon>Lophotrochozoa</taxon>
        <taxon>Platyhelminthes</taxon>
        <taxon>Cestoda</taxon>
        <taxon>Eucestoda</taxon>
        <taxon>Cyclophyllidea</taxon>
        <taxon>Taeniidae</taxon>
        <taxon>Hydatigera</taxon>
    </lineage>
</organism>
<evidence type="ECO:0000313" key="3">
    <source>
        <dbReference type="WBParaSite" id="TTAC_0000725201-mRNA-1"/>
    </source>
</evidence>
<evidence type="ECO:0000313" key="2">
    <source>
        <dbReference type="Proteomes" id="UP000274429"/>
    </source>
</evidence>
<reference evidence="3" key="1">
    <citation type="submission" date="2017-02" db="UniProtKB">
        <authorList>
            <consortium name="WormBaseParasite"/>
        </authorList>
    </citation>
    <scope>IDENTIFICATION</scope>
</reference>
<dbReference type="OrthoDB" id="6266953at2759"/>
<gene>
    <name evidence="1" type="ORF">TTAC_LOCUS7237</name>
</gene>